<evidence type="ECO:0000256" key="4">
    <source>
        <dbReference type="ARBA" id="ARBA00022496"/>
    </source>
</evidence>
<name>A0ABP9BP90_9SPHI</name>
<keyword evidence="4" id="KW-0410">Iron transport</keyword>
<evidence type="ECO:0000259" key="14">
    <source>
        <dbReference type="Pfam" id="PF07660"/>
    </source>
</evidence>
<evidence type="ECO:0000256" key="6">
    <source>
        <dbReference type="ARBA" id="ARBA00023004"/>
    </source>
</evidence>
<dbReference type="Gene3D" id="2.60.40.1120">
    <property type="entry name" value="Carboxypeptidase-like, regulatory domain"/>
    <property type="match status" value="1"/>
</dbReference>
<dbReference type="Pfam" id="PF00593">
    <property type="entry name" value="TonB_dep_Rec_b-barrel"/>
    <property type="match status" value="1"/>
</dbReference>
<comment type="similarity">
    <text evidence="10 11">Belongs to the TonB-dependent receptor family.</text>
</comment>
<evidence type="ECO:0000256" key="9">
    <source>
        <dbReference type="ARBA" id="ARBA00023237"/>
    </source>
</evidence>
<evidence type="ECO:0000313" key="17">
    <source>
        <dbReference type="Proteomes" id="UP001501411"/>
    </source>
</evidence>
<keyword evidence="4" id="KW-0406">Ion transport</keyword>
<dbReference type="SUPFAM" id="SSF56935">
    <property type="entry name" value="Porins"/>
    <property type="match status" value="1"/>
</dbReference>
<organism evidence="16 17">
    <name type="scientific">Olivibacter ginsenosidimutans</name>
    <dbReference type="NCBI Taxonomy" id="1176537"/>
    <lineage>
        <taxon>Bacteria</taxon>
        <taxon>Pseudomonadati</taxon>
        <taxon>Bacteroidota</taxon>
        <taxon>Sphingobacteriia</taxon>
        <taxon>Sphingobacteriales</taxon>
        <taxon>Sphingobacteriaceae</taxon>
        <taxon>Olivibacter</taxon>
    </lineage>
</organism>
<keyword evidence="16" id="KW-0675">Receptor</keyword>
<evidence type="ECO:0000259" key="13">
    <source>
        <dbReference type="Pfam" id="PF00593"/>
    </source>
</evidence>
<comment type="subcellular location">
    <subcellularLocation>
        <location evidence="1 10">Cell outer membrane</location>
        <topology evidence="1 10">Multi-pass membrane protein</topology>
    </subcellularLocation>
</comment>
<keyword evidence="12" id="KW-0732">Signal</keyword>
<evidence type="ECO:0000256" key="11">
    <source>
        <dbReference type="RuleBase" id="RU003357"/>
    </source>
</evidence>
<dbReference type="InterPro" id="IPR008969">
    <property type="entry name" value="CarboxyPept-like_regulatory"/>
</dbReference>
<keyword evidence="8 10" id="KW-0472">Membrane</keyword>
<feature type="domain" description="TonB-dependent receptor-like beta-barrel" evidence="13">
    <location>
        <begin position="472"/>
        <end position="1066"/>
    </location>
</feature>
<evidence type="ECO:0000256" key="10">
    <source>
        <dbReference type="PROSITE-ProRule" id="PRU01360"/>
    </source>
</evidence>
<keyword evidence="6" id="KW-0408">Iron</keyword>
<comment type="caution">
    <text evidence="16">The sequence shown here is derived from an EMBL/GenBank/DDBJ whole genome shotgun (WGS) entry which is preliminary data.</text>
</comment>
<dbReference type="Pfam" id="PF07660">
    <property type="entry name" value="STN"/>
    <property type="match status" value="1"/>
</dbReference>
<evidence type="ECO:0000256" key="3">
    <source>
        <dbReference type="ARBA" id="ARBA00022452"/>
    </source>
</evidence>
<dbReference type="SUPFAM" id="SSF49464">
    <property type="entry name" value="Carboxypeptidase regulatory domain-like"/>
    <property type="match status" value="1"/>
</dbReference>
<keyword evidence="3 10" id="KW-1134">Transmembrane beta strand</keyword>
<sequence>MIMKLTVFILLFTVLQASAKITYAQRITVNLRGVGLTEVFKTIMKQTGYEFLYSPDDFKAYQKLDLDVANKPFTEVLDMALRNKPFKYSIKDNVVLIEKQAATTLTQQQTITGSVVDEQGAPIPGVSVRIKDANVGTTTDAKGNFTLSVPNSQTVVLFTAIGYVSEEKAVANESVWRIILRDDVANLEEVVVVGYGTTTRKKLVTSVDQVRAKQIENRPVANVTQALQGAAPSLAIQQRSMDPNNNEMNLNVRGLSTIGDNTPLVVIDGLIVEAGSLNKLNPADIESISVLKDAGSAAIYGSRAANGVILVTTKKGSKNQPLTVNLGMQFGAQDADVLFRPVTGYQNATLKNVALTNVGQAPQYTPAQIRDLYEHQNEESWYFDQILKTAPQQNYSLSVAGGSETTTYLFSGGYFNQRSNFVGDGFGIDRFNLRSNITTEYKRFKLTSIVAYSRNNGRASTASNAIINSTRIPTYYYYKMQAANGRYLINDALTDQNPLAELNEGGYQNSDNDYININLGLDYKIMDGLKLRGVFGADLRSDHRFIRRIQVPLYASPEAESPQVFVNSTRNTEDFNEKASLLNYQLLLDYNKTFGKHDVSGVLGASNESWTSHRNEVKMKFTDPVLGTPISETEITTSDSYTTPSGTTERSINSVFGRGNYTYDNKYMAEFSFRYDGSSRFPKEHRWGFFPSGSLGWRASEESFMEGYRDKVGDLKVRASYGVLGNQNIDDYLYFTTYTSYPNTYGFNNGSVSGAGFTIGSPNLQWEVVHTANIGIDASFLDGALNASFDYFQSKTTEILMDPVVPTVYGTKPGKINAGSMKNQGWELTINYHLKTGAFDHTFGANMGDTRNKMTFVEGGESIYTADRMSRILRVGLPYQAYYGYKTAGYFQSMEEIETSALPVGINASDLRPGDVKYVDRNNDGVIDSKDRFVLGNAFPRYTFGFTYDVRYKGFDLSMLWQGVGERDMLVRGEIVEPFHENYSYVIYQHQLDYWTPTNTDARWPRLTAIGSTSQTNNYQMGSDLFKFSGSYIRLKNIQLGYTIPTVLSQKLGLKNIRAFVNAQNLLTFSKNSWIDPESSELDANMSGSANSARNYPTLKYYGFGIDVSF</sequence>
<feature type="chain" id="PRO_5045393086" evidence="12">
    <location>
        <begin position="20"/>
        <end position="1110"/>
    </location>
</feature>
<keyword evidence="2 10" id="KW-0813">Transport</keyword>
<dbReference type="InterPro" id="IPR037066">
    <property type="entry name" value="Plug_dom_sf"/>
</dbReference>
<accession>A0ABP9BP90</accession>
<evidence type="ECO:0000256" key="12">
    <source>
        <dbReference type="SAM" id="SignalP"/>
    </source>
</evidence>
<dbReference type="NCBIfam" id="TIGR04056">
    <property type="entry name" value="OMP_RagA_SusC"/>
    <property type="match status" value="1"/>
</dbReference>
<dbReference type="NCBIfam" id="TIGR04057">
    <property type="entry name" value="SusC_RagA_signa"/>
    <property type="match status" value="1"/>
</dbReference>
<evidence type="ECO:0000256" key="7">
    <source>
        <dbReference type="ARBA" id="ARBA00023077"/>
    </source>
</evidence>
<gene>
    <name evidence="16" type="ORF">GCM10023231_29090</name>
</gene>
<keyword evidence="17" id="KW-1185">Reference proteome</keyword>
<evidence type="ECO:0000313" key="16">
    <source>
        <dbReference type="EMBL" id="GAA4798503.1"/>
    </source>
</evidence>
<evidence type="ECO:0000259" key="15">
    <source>
        <dbReference type="Pfam" id="PF07715"/>
    </source>
</evidence>
<dbReference type="InterPro" id="IPR012910">
    <property type="entry name" value="Plug_dom"/>
</dbReference>
<evidence type="ECO:0000256" key="5">
    <source>
        <dbReference type="ARBA" id="ARBA00022692"/>
    </source>
</evidence>
<dbReference type="InterPro" id="IPR036942">
    <property type="entry name" value="Beta-barrel_TonB_sf"/>
</dbReference>
<dbReference type="InterPro" id="IPR023996">
    <property type="entry name" value="TonB-dep_OMP_SusC/RagA"/>
</dbReference>
<keyword evidence="7 11" id="KW-0798">TonB box</keyword>
<evidence type="ECO:0000256" key="1">
    <source>
        <dbReference type="ARBA" id="ARBA00004571"/>
    </source>
</evidence>
<feature type="signal peptide" evidence="12">
    <location>
        <begin position="1"/>
        <end position="19"/>
    </location>
</feature>
<dbReference type="InterPro" id="IPR000531">
    <property type="entry name" value="Beta-barrel_TonB"/>
</dbReference>
<proteinExistence type="inferred from homology"/>
<dbReference type="InterPro" id="IPR011662">
    <property type="entry name" value="Secretin/TonB_short_N"/>
</dbReference>
<dbReference type="Pfam" id="PF07715">
    <property type="entry name" value="Plug"/>
    <property type="match status" value="1"/>
</dbReference>
<protein>
    <submittedName>
        <fullName evidence="16">TonB-dependent receptor</fullName>
    </submittedName>
</protein>
<dbReference type="Proteomes" id="UP001501411">
    <property type="component" value="Unassembled WGS sequence"/>
</dbReference>
<evidence type="ECO:0000256" key="2">
    <source>
        <dbReference type="ARBA" id="ARBA00022448"/>
    </source>
</evidence>
<dbReference type="InterPro" id="IPR039426">
    <property type="entry name" value="TonB-dep_rcpt-like"/>
</dbReference>
<dbReference type="Gene3D" id="2.40.170.20">
    <property type="entry name" value="TonB-dependent receptor, beta-barrel domain"/>
    <property type="match status" value="1"/>
</dbReference>
<feature type="domain" description="TonB-dependent receptor plug" evidence="15">
    <location>
        <begin position="201"/>
        <end position="308"/>
    </location>
</feature>
<dbReference type="EMBL" id="BAABIQ010000039">
    <property type="protein sequence ID" value="GAA4798503.1"/>
    <property type="molecule type" value="Genomic_DNA"/>
</dbReference>
<keyword evidence="9 10" id="KW-0998">Cell outer membrane</keyword>
<dbReference type="InterPro" id="IPR023997">
    <property type="entry name" value="TonB-dep_OMP_SusC/RagA_CS"/>
</dbReference>
<keyword evidence="5 10" id="KW-0812">Transmembrane</keyword>
<dbReference type="PROSITE" id="PS52016">
    <property type="entry name" value="TONB_DEPENDENT_REC_3"/>
    <property type="match status" value="1"/>
</dbReference>
<feature type="domain" description="Secretin/TonB short N-terminal" evidence="14">
    <location>
        <begin position="49"/>
        <end position="99"/>
    </location>
</feature>
<dbReference type="Gene3D" id="2.170.130.10">
    <property type="entry name" value="TonB-dependent receptor, plug domain"/>
    <property type="match status" value="1"/>
</dbReference>
<evidence type="ECO:0000256" key="8">
    <source>
        <dbReference type="ARBA" id="ARBA00023136"/>
    </source>
</evidence>
<dbReference type="Pfam" id="PF13715">
    <property type="entry name" value="CarbopepD_reg_2"/>
    <property type="match status" value="1"/>
</dbReference>
<reference evidence="17" key="1">
    <citation type="journal article" date="2019" name="Int. J. Syst. Evol. Microbiol.">
        <title>The Global Catalogue of Microorganisms (GCM) 10K type strain sequencing project: providing services to taxonomists for standard genome sequencing and annotation.</title>
        <authorList>
            <consortium name="The Broad Institute Genomics Platform"/>
            <consortium name="The Broad Institute Genome Sequencing Center for Infectious Disease"/>
            <person name="Wu L."/>
            <person name="Ma J."/>
        </authorList>
    </citation>
    <scope>NUCLEOTIDE SEQUENCE [LARGE SCALE GENOMIC DNA]</scope>
    <source>
        <strain evidence="17">JCM 18200</strain>
    </source>
</reference>